<evidence type="ECO:0000256" key="8">
    <source>
        <dbReference type="PIRSR" id="PIRSR605150-1"/>
    </source>
</evidence>
<keyword evidence="14" id="KW-1185">Reference proteome</keyword>
<dbReference type="Pfam" id="PF03552">
    <property type="entry name" value="Cellulose_synt"/>
    <property type="match status" value="2"/>
</dbReference>
<feature type="transmembrane region" description="Helical" evidence="12">
    <location>
        <begin position="663"/>
        <end position="684"/>
    </location>
</feature>
<dbReference type="Proteomes" id="UP000243975">
    <property type="component" value="Unassembled WGS sequence"/>
</dbReference>
<evidence type="ECO:0000256" key="3">
    <source>
        <dbReference type="ARBA" id="ARBA00022679"/>
    </source>
</evidence>
<gene>
    <name evidence="13" type="ORF">Ccrd_006989</name>
</gene>
<dbReference type="GO" id="GO:0071555">
    <property type="term" value="P:cell wall organization"/>
    <property type="evidence" value="ECO:0007669"/>
    <property type="project" value="UniProtKB-KW"/>
</dbReference>
<name>A0A118JU54_CYNCS</name>
<feature type="transmembrane region" description="Helical" evidence="12">
    <location>
        <begin position="121"/>
        <end position="145"/>
    </location>
</feature>
<feature type="binding site" evidence="9">
    <location>
        <position position="377"/>
    </location>
    <ligand>
        <name>UDP-alpha-D-glucose</name>
        <dbReference type="ChEBI" id="CHEBI:58885"/>
    </ligand>
</feature>
<evidence type="ECO:0000256" key="9">
    <source>
        <dbReference type="PIRSR" id="PIRSR605150-2"/>
    </source>
</evidence>
<dbReference type="STRING" id="59895.A0A118JU54"/>
<feature type="binding site" evidence="9">
    <location>
        <position position="225"/>
    </location>
    <ligand>
        <name>UDP-alpha-D-glucose</name>
        <dbReference type="ChEBI" id="CHEBI:58885"/>
    </ligand>
</feature>
<reference evidence="13 14" key="1">
    <citation type="journal article" date="2016" name="Sci. Rep.">
        <title>The genome sequence of the outbreeding globe artichoke constructed de novo incorporating a phase-aware low-pass sequencing strategy of F1 progeny.</title>
        <authorList>
            <person name="Scaglione D."/>
            <person name="Reyes-Chin-Wo S."/>
            <person name="Acquadro A."/>
            <person name="Froenicke L."/>
            <person name="Portis E."/>
            <person name="Beitel C."/>
            <person name="Tirone M."/>
            <person name="Mauro R."/>
            <person name="Lo Monaco A."/>
            <person name="Mauromicale G."/>
            <person name="Faccioli P."/>
            <person name="Cattivelli L."/>
            <person name="Rieseberg L."/>
            <person name="Michelmore R."/>
            <person name="Lanteri S."/>
        </authorList>
    </citation>
    <scope>NUCLEOTIDE SEQUENCE [LARGE SCALE GENOMIC DNA]</scope>
    <source>
        <strain evidence="13">2C</strain>
    </source>
</reference>
<organism evidence="13 14">
    <name type="scientific">Cynara cardunculus var. scolymus</name>
    <name type="common">Globe artichoke</name>
    <name type="synonym">Cynara scolymus</name>
    <dbReference type="NCBI Taxonomy" id="59895"/>
    <lineage>
        <taxon>Eukaryota</taxon>
        <taxon>Viridiplantae</taxon>
        <taxon>Streptophyta</taxon>
        <taxon>Embryophyta</taxon>
        <taxon>Tracheophyta</taxon>
        <taxon>Spermatophyta</taxon>
        <taxon>Magnoliopsida</taxon>
        <taxon>eudicotyledons</taxon>
        <taxon>Gunneridae</taxon>
        <taxon>Pentapetalae</taxon>
        <taxon>asterids</taxon>
        <taxon>campanulids</taxon>
        <taxon>Asterales</taxon>
        <taxon>Asteraceae</taxon>
        <taxon>Carduoideae</taxon>
        <taxon>Cardueae</taxon>
        <taxon>Carduinae</taxon>
        <taxon>Cynara</taxon>
    </lineage>
</organism>
<feature type="binding site" evidence="10">
    <location>
        <position position="402"/>
    </location>
    <ligand>
        <name>Mn(2+)</name>
        <dbReference type="ChEBI" id="CHEBI:29035"/>
    </ligand>
</feature>
<feature type="active site" evidence="8">
    <location>
        <position position="250"/>
    </location>
</feature>
<feature type="transmembrane region" description="Helical" evidence="12">
    <location>
        <begin position="749"/>
        <end position="770"/>
    </location>
</feature>
<comment type="caution">
    <text evidence="13">The sequence shown here is derived from an EMBL/GenBank/DDBJ whole genome shotgun (WGS) entry which is preliminary data.</text>
</comment>
<feature type="compositionally biased region" description="Polar residues" evidence="11">
    <location>
        <begin position="31"/>
        <end position="46"/>
    </location>
</feature>
<protein>
    <submittedName>
        <fullName evidence="13">Cellulose synthase</fullName>
    </submittedName>
</protein>
<keyword evidence="5 12" id="KW-1133">Transmembrane helix</keyword>
<dbReference type="GO" id="GO:0009846">
    <property type="term" value="P:pollen germination"/>
    <property type="evidence" value="ECO:0007669"/>
    <property type="project" value="EnsemblPlants"/>
</dbReference>
<dbReference type="GO" id="GO:0016760">
    <property type="term" value="F:cellulose synthase (UDP-forming) activity"/>
    <property type="evidence" value="ECO:0007669"/>
    <property type="project" value="InterPro"/>
</dbReference>
<dbReference type="EMBL" id="LEKV01005085">
    <property type="protein sequence ID" value="KVH91001.1"/>
    <property type="molecule type" value="Genomic_DNA"/>
</dbReference>
<proteinExistence type="predicted"/>
<sequence>MATNPSGSGAPQGGKVTRKTPRDADNHESNRQMSLTTSNSKSMALRNQPTDFDHQRWLFESKGRYGIGNAYWQDDDNVDRETGTSLADFVDKPWKPLTRKTPVPPSVLSPYSCIRPFFHEFYDISICNVTVLVVIRLIVQCFFLSWRLQNPNFDAMWLWSVSIACEIWFAFSWLLDQLPKLNPINRATDLVALKDKFESKSPDNPNGRSDLPGVDVFISTADPEKEPPLVTANTILSILAVEYPIEKKTDPTKNKKRPDFVKDHRWMKREYDEFKVRINGLPDVIKKRCDKYNYVEEMKEKQKGNSSASAEPVQVTKATWMADGTHWPGTWKDPIPENEPVMGKEDEGKLDYTDVDIRLPMFAYVSREKRPGYDHEKKAGAMNSLVRASAILSNGPFILNLDCDHYIYNSMAIREGMCFMMDRGGDRVCFIQFPQRRYALYGFSPPRAIVYSGIVGQKKKPASTLSPNDSLQAVRAQDDDPETQDEEHPDLNLPKKFGNSTMFVDSIAVAEYQGRPLADHASIKNGRPPGALLAPHNTEWGERIGWIYGSVTEDVVTGYRMHNRGWRSIYCITKRDAFRGTAPINLTDRLHQVLRWATGSVEIFFSKNNAFLASSRLKFLQRIAYLNVGMYPFTSIFLVAYLFLPALCMFTGQFIVPNIDSTFLGYLLIMTVTLALISLLEVKWSGIALEEWWRNEQFWAIGGSSAHLAAVIQGLLKITAGIEIAFTLTSKSAAEDDEDIYADLHVVKWTSLFVVPLTICITNIVALIMGTARTLFSVIPQWNKLIGGAFFSFWVLAHMYPFMKGLMGRRGKVTTIIYVWAGVLSITFSVLSVEDSALARTEKDGTLAGNYSKCTKSSSSISMDFLPLVLSL</sequence>
<evidence type="ECO:0000256" key="7">
    <source>
        <dbReference type="ARBA" id="ARBA00023316"/>
    </source>
</evidence>
<evidence type="ECO:0000313" key="13">
    <source>
        <dbReference type="EMBL" id="KVH91001.1"/>
    </source>
</evidence>
<dbReference type="PANTHER" id="PTHR13301">
    <property type="entry name" value="X-BOX TRANSCRIPTION FACTOR-RELATED"/>
    <property type="match status" value="1"/>
</dbReference>
<evidence type="ECO:0000256" key="2">
    <source>
        <dbReference type="ARBA" id="ARBA00022676"/>
    </source>
</evidence>
<keyword evidence="3" id="KW-0808">Transferase</keyword>
<feature type="compositionally biased region" description="Basic and acidic residues" evidence="11">
    <location>
        <begin position="20"/>
        <end position="30"/>
    </location>
</feature>
<feature type="binding site" evidence="9">
    <location>
        <position position="219"/>
    </location>
    <ligand>
        <name>UDP-alpha-D-glucose</name>
        <dbReference type="ChEBI" id="CHEBI:58885"/>
    </ligand>
</feature>
<dbReference type="GO" id="GO:0016020">
    <property type="term" value="C:membrane"/>
    <property type="evidence" value="ECO:0007669"/>
    <property type="project" value="InterPro"/>
</dbReference>
<feature type="non-terminal residue" evidence="13">
    <location>
        <position position="1"/>
    </location>
</feature>
<evidence type="ECO:0000256" key="1">
    <source>
        <dbReference type="ARBA" id="ARBA00004308"/>
    </source>
</evidence>
<evidence type="ECO:0000256" key="4">
    <source>
        <dbReference type="ARBA" id="ARBA00022692"/>
    </source>
</evidence>
<feature type="transmembrane region" description="Helical" evidence="12">
    <location>
        <begin position="782"/>
        <end position="803"/>
    </location>
</feature>
<dbReference type="InterPro" id="IPR005150">
    <property type="entry name" value="Cellulose_synth"/>
</dbReference>
<dbReference type="OMA" id="GPTKPDN"/>
<feature type="binding site" evidence="9">
    <location>
        <position position="250"/>
    </location>
    <ligand>
        <name>UDP-alpha-D-glucose</name>
        <dbReference type="ChEBI" id="CHEBI:58885"/>
    </ligand>
</feature>
<feature type="binding site" evidence="10">
    <location>
        <position position="378"/>
    </location>
    <ligand>
        <name>Mn(2+)</name>
        <dbReference type="ChEBI" id="CHEBI:29035"/>
    </ligand>
</feature>
<keyword evidence="4 12" id="KW-0812">Transmembrane</keyword>
<comment type="subcellular location">
    <subcellularLocation>
        <location evidence="1">Endomembrane system</location>
    </subcellularLocation>
</comment>
<evidence type="ECO:0000256" key="10">
    <source>
        <dbReference type="PIRSR" id="PIRSR605150-3"/>
    </source>
</evidence>
<feature type="active site" evidence="8">
    <location>
        <position position="554"/>
    </location>
</feature>
<keyword evidence="7" id="KW-0961">Cell wall biogenesis/degradation</keyword>
<dbReference type="GO" id="GO:0012505">
    <property type="term" value="C:endomembrane system"/>
    <property type="evidence" value="ECO:0007669"/>
    <property type="project" value="UniProtKB-SubCell"/>
</dbReference>
<evidence type="ECO:0000313" key="14">
    <source>
        <dbReference type="Proteomes" id="UP000243975"/>
    </source>
</evidence>
<accession>A0A118JU54</accession>
<keyword evidence="6 12" id="KW-0472">Membrane</keyword>
<evidence type="ECO:0000256" key="11">
    <source>
        <dbReference type="SAM" id="MobiDB-lite"/>
    </source>
</evidence>
<evidence type="ECO:0000256" key="12">
    <source>
        <dbReference type="SAM" id="Phobius"/>
    </source>
</evidence>
<evidence type="ECO:0000256" key="5">
    <source>
        <dbReference type="ARBA" id="ARBA00022989"/>
    </source>
</evidence>
<dbReference type="AlphaFoldDB" id="A0A118JU54"/>
<feature type="binding site" evidence="9">
    <location>
        <position position="226"/>
    </location>
    <ligand>
        <name>UDP-alpha-D-glucose</name>
        <dbReference type="ChEBI" id="CHEBI:58885"/>
    </ligand>
</feature>
<feature type="compositionally biased region" description="Acidic residues" evidence="11">
    <location>
        <begin position="479"/>
        <end position="488"/>
    </location>
</feature>
<feature type="transmembrane region" description="Helical" evidence="12">
    <location>
        <begin position="815"/>
        <end position="833"/>
    </location>
</feature>
<evidence type="ECO:0000256" key="6">
    <source>
        <dbReference type="ARBA" id="ARBA00023136"/>
    </source>
</evidence>
<dbReference type="GO" id="GO:0030244">
    <property type="term" value="P:cellulose biosynthetic process"/>
    <property type="evidence" value="ECO:0007669"/>
    <property type="project" value="InterPro"/>
</dbReference>
<feature type="region of interest" description="Disordered" evidence="11">
    <location>
        <begin position="1"/>
        <end position="46"/>
    </location>
</feature>
<feature type="transmembrane region" description="Helical" evidence="12">
    <location>
        <begin position="623"/>
        <end position="643"/>
    </location>
</feature>
<keyword evidence="2" id="KW-0328">Glycosyltransferase</keyword>
<feature type="region of interest" description="Disordered" evidence="11">
    <location>
        <begin position="461"/>
        <end position="492"/>
    </location>
</feature>
<feature type="transmembrane region" description="Helical" evidence="12">
    <location>
        <begin position="157"/>
        <end position="175"/>
    </location>
</feature>
<dbReference type="Gramene" id="KVH91001">
    <property type="protein sequence ID" value="KVH91001"/>
    <property type="gene ID" value="Ccrd_006989"/>
</dbReference>